<accession>A0A699ZGT9</accession>
<dbReference type="GO" id="GO:0005847">
    <property type="term" value="C:mRNA cleavage and polyadenylation specificity factor complex"/>
    <property type="evidence" value="ECO:0007669"/>
    <property type="project" value="TreeGrafter"/>
</dbReference>
<keyword evidence="5" id="KW-1185">Reference proteome</keyword>
<feature type="non-terminal residue" evidence="4">
    <location>
        <position position="1"/>
    </location>
</feature>
<dbReference type="InterPro" id="IPR022712">
    <property type="entry name" value="Beta_Casp"/>
</dbReference>
<keyword evidence="1" id="KW-0378">Hydrolase</keyword>
<protein>
    <recommendedName>
        <fullName evidence="3">Beta-Casp domain-containing protein</fullName>
    </recommendedName>
</protein>
<feature type="non-terminal residue" evidence="4">
    <location>
        <position position="220"/>
    </location>
</feature>
<dbReference type="Gene3D" id="3.40.50.10890">
    <property type="match status" value="1"/>
</dbReference>
<reference evidence="4 5" key="1">
    <citation type="submission" date="2020-02" db="EMBL/GenBank/DDBJ databases">
        <title>Draft genome sequence of Haematococcus lacustris strain NIES-144.</title>
        <authorList>
            <person name="Morimoto D."/>
            <person name="Nakagawa S."/>
            <person name="Yoshida T."/>
            <person name="Sawayama S."/>
        </authorList>
    </citation>
    <scope>NUCLEOTIDE SEQUENCE [LARGE SCALE GENOMIC DNA]</scope>
    <source>
        <strain evidence="4 5">NIES-144</strain>
    </source>
</reference>
<dbReference type="GO" id="GO:0003723">
    <property type="term" value="F:RNA binding"/>
    <property type="evidence" value="ECO:0007669"/>
    <property type="project" value="TreeGrafter"/>
</dbReference>
<dbReference type="EMBL" id="BLLF01001828">
    <property type="protein sequence ID" value="GFH21431.1"/>
    <property type="molecule type" value="Genomic_DNA"/>
</dbReference>
<dbReference type="GO" id="GO:0004534">
    <property type="term" value="F:5'-3' RNA exonuclease activity"/>
    <property type="evidence" value="ECO:0007669"/>
    <property type="project" value="TreeGrafter"/>
</dbReference>
<name>A0A699ZGT9_HAELA</name>
<dbReference type="AlphaFoldDB" id="A0A699ZGT9"/>
<dbReference type="SUPFAM" id="SSF56281">
    <property type="entry name" value="Metallo-hydrolase/oxidoreductase"/>
    <property type="match status" value="1"/>
</dbReference>
<evidence type="ECO:0000313" key="4">
    <source>
        <dbReference type="EMBL" id="GFH21431.1"/>
    </source>
</evidence>
<dbReference type="Proteomes" id="UP000485058">
    <property type="component" value="Unassembled WGS sequence"/>
</dbReference>
<dbReference type="GO" id="GO:0004521">
    <property type="term" value="F:RNA endonuclease activity"/>
    <property type="evidence" value="ECO:0007669"/>
    <property type="project" value="TreeGrafter"/>
</dbReference>
<feature type="region of interest" description="Disordered" evidence="2">
    <location>
        <begin position="1"/>
        <end position="38"/>
    </location>
</feature>
<dbReference type="SMART" id="SM01027">
    <property type="entry name" value="Beta-Casp"/>
    <property type="match status" value="1"/>
</dbReference>
<dbReference type="PANTHER" id="PTHR11203:SF11">
    <property type="entry name" value="CLEAVAGE AND POLYADENYLATION SPECIFICITY FACTOR SUBUNIT 3"/>
    <property type="match status" value="1"/>
</dbReference>
<gene>
    <name evidence="4" type="ORF">HaLaN_18738</name>
</gene>
<evidence type="ECO:0000256" key="1">
    <source>
        <dbReference type="ARBA" id="ARBA00022801"/>
    </source>
</evidence>
<dbReference type="InterPro" id="IPR036866">
    <property type="entry name" value="RibonucZ/Hydroxyglut_hydro"/>
</dbReference>
<organism evidence="4 5">
    <name type="scientific">Haematococcus lacustris</name>
    <name type="common">Green alga</name>
    <name type="synonym">Haematococcus pluvialis</name>
    <dbReference type="NCBI Taxonomy" id="44745"/>
    <lineage>
        <taxon>Eukaryota</taxon>
        <taxon>Viridiplantae</taxon>
        <taxon>Chlorophyta</taxon>
        <taxon>core chlorophytes</taxon>
        <taxon>Chlorophyceae</taxon>
        <taxon>CS clade</taxon>
        <taxon>Chlamydomonadales</taxon>
        <taxon>Haematococcaceae</taxon>
        <taxon>Haematococcus</taxon>
    </lineage>
</organism>
<proteinExistence type="predicted"/>
<dbReference type="Pfam" id="PF10996">
    <property type="entry name" value="Beta-Casp"/>
    <property type="match status" value="1"/>
</dbReference>
<sequence>DSGVDVRGVSAPAPGAARGAVPAAGGGHTAGRRPGAAPRRGHGAELLLLLDEYWEAHPELAAVPIYQASGQMRKGMRVYETYVEMMNDDIKAVFQHHNPFAFRHVTHLKSAAHFDDVGPCVLMATPSGLQSGASRDAFEAWCEDKRNTVIICDFAVQGTLAREILGGPKDIVTRTGYRVSALAWKVGRPLPAQTMHGAHMAPIYSIAHHLPSQLSRFIQQ</sequence>
<feature type="compositionally biased region" description="Low complexity" evidence="2">
    <location>
        <begin position="1"/>
        <end position="23"/>
    </location>
</feature>
<dbReference type="PANTHER" id="PTHR11203">
    <property type="entry name" value="CLEAVAGE AND POLYADENYLATION SPECIFICITY FACTOR FAMILY MEMBER"/>
    <property type="match status" value="1"/>
</dbReference>
<comment type="caution">
    <text evidence="4">The sequence shown here is derived from an EMBL/GenBank/DDBJ whole genome shotgun (WGS) entry which is preliminary data.</text>
</comment>
<dbReference type="InterPro" id="IPR050698">
    <property type="entry name" value="MBL"/>
</dbReference>
<evidence type="ECO:0000313" key="5">
    <source>
        <dbReference type="Proteomes" id="UP000485058"/>
    </source>
</evidence>
<feature type="domain" description="Beta-Casp" evidence="3">
    <location>
        <begin position="43"/>
        <end position="164"/>
    </location>
</feature>
<dbReference type="GO" id="GO:0006398">
    <property type="term" value="P:mRNA 3'-end processing by stem-loop binding and cleavage"/>
    <property type="evidence" value="ECO:0007669"/>
    <property type="project" value="TreeGrafter"/>
</dbReference>
<evidence type="ECO:0000259" key="3">
    <source>
        <dbReference type="SMART" id="SM01027"/>
    </source>
</evidence>
<evidence type="ECO:0000256" key="2">
    <source>
        <dbReference type="SAM" id="MobiDB-lite"/>
    </source>
</evidence>